<dbReference type="CDD" id="cd00143">
    <property type="entry name" value="PP2Cc"/>
    <property type="match status" value="1"/>
</dbReference>
<feature type="domain" description="PPM-type phosphatase" evidence="2">
    <location>
        <begin position="15"/>
        <end position="275"/>
    </location>
</feature>
<dbReference type="SUPFAM" id="SSF81606">
    <property type="entry name" value="PP2C-like"/>
    <property type="match status" value="1"/>
</dbReference>
<feature type="region of interest" description="Disordered" evidence="1">
    <location>
        <begin position="692"/>
        <end position="750"/>
    </location>
</feature>
<feature type="compositionally biased region" description="Polar residues" evidence="1">
    <location>
        <begin position="1068"/>
        <end position="1096"/>
    </location>
</feature>
<evidence type="ECO:0000259" key="2">
    <source>
        <dbReference type="PROSITE" id="PS51746"/>
    </source>
</evidence>
<dbReference type="SMART" id="SM00331">
    <property type="entry name" value="PP2C_SIG"/>
    <property type="match status" value="1"/>
</dbReference>
<feature type="compositionally biased region" description="Polar residues" evidence="1">
    <location>
        <begin position="717"/>
        <end position="729"/>
    </location>
</feature>
<feature type="region of interest" description="Disordered" evidence="1">
    <location>
        <begin position="1068"/>
        <end position="1175"/>
    </location>
</feature>
<proteinExistence type="predicted"/>
<dbReference type="SMART" id="SM00332">
    <property type="entry name" value="PP2Cc"/>
    <property type="match status" value="1"/>
</dbReference>
<feature type="compositionally biased region" description="Polar residues" evidence="1">
    <location>
        <begin position="692"/>
        <end position="710"/>
    </location>
</feature>
<feature type="compositionally biased region" description="Polar residues" evidence="1">
    <location>
        <begin position="1126"/>
        <end position="1145"/>
    </location>
</feature>
<evidence type="ECO:0000313" key="4">
    <source>
        <dbReference type="Proteomes" id="UP000886998"/>
    </source>
</evidence>
<dbReference type="InterPro" id="IPR015655">
    <property type="entry name" value="PP2C"/>
</dbReference>
<dbReference type="PANTHER" id="PTHR47992">
    <property type="entry name" value="PROTEIN PHOSPHATASE"/>
    <property type="match status" value="1"/>
</dbReference>
<accession>A0A8X7CQ90</accession>
<feature type="region of interest" description="Disordered" evidence="1">
    <location>
        <begin position="1336"/>
        <end position="1361"/>
    </location>
</feature>
<keyword evidence="4" id="KW-1185">Reference proteome</keyword>
<dbReference type="OrthoDB" id="10264738at2759"/>
<dbReference type="InterPro" id="IPR036457">
    <property type="entry name" value="PPM-type-like_dom_sf"/>
</dbReference>
<dbReference type="InterPro" id="IPR001932">
    <property type="entry name" value="PPM-type_phosphatase-like_dom"/>
</dbReference>
<dbReference type="Proteomes" id="UP000886998">
    <property type="component" value="Unassembled WGS sequence"/>
</dbReference>
<feature type="region of interest" description="Disordered" evidence="1">
    <location>
        <begin position="919"/>
        <end position="952"/>
    </location>
</feature>
<evidence type="ECO:0000313" key="3">
    <source>
        <dbReference type="EMBL" id="GFY76536.1"/>
    </source>
</evidence>
<protein>
    <recommendedName>
        <fullName evidence="2">PPM-type phosphatase domain-containing protein</fullName>
    </recommendedName>
</protein>
<evidence type="ECO:0000256" key="1">
    <source>
        <dbReference type="SAM" id="MobiDB-lite"/>
    </source>
</evidence>
<sequence>MNEKEVCSSCSLPYSASVFAIKNKRRKMEDRHVIHHDLNFLLGLQNVPAHSYYAVFDGHSGVDAASYASAHLHVNIATHPAFLTNTETAIAEAYKITDEHFLKKCNEENLKSGCTVVCALIREKTVYLSWLGDSQAVLVKEGKPVIVTDPHKPERMDEKKRIEDVGGEITSHTGVPRVNGILAVTRALGDPDHKRYISSEPEITTIELDGTEDFLILACDGLWDGMSPEDVTSALYYNLSGSALDEPLDAVAGKLVHQSKLQGSEDNITAAVVFLRDIKAIKDFATKLLSQTSSKLNLFEMNGGEKECISEEVLNAPCIKPTVLELSTASAKKLKNTANVLSSAGITDSSYACPYSENAIEGMSFQKTSSDAIFIPQSKVPPHLAPEATALSELPTPPIDDVLASQQFEKLSSGDFYQDFNSFSFESNPNAEKINCETSESNTNILLHSTETLDTALINVQDSYKPPEKKDVLITEEVNHETSDITPEEAVDIASCFVSETIETAVKQISSETLTLSTSHKLNPYAEPFVMKSFIPDSDQFQNEETPIVTSDDSQSHCEIQNEIKNNVEVTVTKKISDPSNIDISVDKTVLHDSSLITCDLISPAVNLEIKNEDIATSLINTSPKIPLNPSLPNFEDIESNHKIDQVANDPIIKMDSSKPVLVGNVDNVMDHLSDFTNSVLDEPVEVDSLISTPSAQANNPTLSDSFNENTSRDSSVKNPFNDANSVYNAMSPPLGDSVGNPQDRPHEVNESKSNIVHVPKIEAESHTNALSSFLNNEIVSNSETLVNVGDGSLIIDNSLLKNTTEVENSMLSNQIDIAASPTKSELKNDTLPDQASNAAKILNDILASPKNAAEIETSALSDQINDASLILNTISAIPQSITSTELTTTAAAVLSVEECSSETLTVDLQALPDGIPEAEGVTEDVDSDSEKDGGWSYMKGNSLGTGKNKSKELATKAGKLTNKTDATIKAKKDITKPLMDNKSKLKSLTSVDKSKKLLPEKKIPDVKEKNKLRTASSTLPKATVDKPMKLTSTVTKVKKEITVSSVNRVATAASAKNILGATARNTSTLSKSASHSTAETSQTLSSKPIGSTVTGTMRPKSALTTGGIKTTARPPNSAAPVLKGPSTNQSNKSNVASTVRSSALNRPVAASVPNKTLTKPPFSTKPAPAESKTKPLTSTMKKITPSTLKKPDGKETKDIVNKQISARKNVLNKTDALKNASVPARNAMTLNNKTVPIKSRSVPVKSDLSKKDVPKPTASKFPVKTSTVSKLSQKTASGKVKKTLPVEEKSNEKKIDVKNEQSISEVTPVCDEEKFILEVNDKEVIVKEQEDMLVNSDSKLDSESNVVTENKPLEEMPITS</sequence>
<feature type="region of interest" description="Disordered" evidence="1">
    <location>
        <begin position="1243"/>
        <end position="1262"/>
    </location>
</feature>
<reference evidence="3" key="1">
    <citation type="submission" date="2020-08" db="EMBL/GenBank/DDBJ databases">
        <title>Multicomponent nature underlies the extraordinary mechanical properties of spider dragline silk.</title>
        <authorList>
            <person name="Kono N."/>
            <person name="Nakamura H."/>
            <person name="Mori M."/>
            <person name="Yoshida Y."/>
            <person name="Ohtoshi R."/>
            <person name="Malay A.D."/>
            <person name="Moran D.A.P."/>
            <person name="Tomita M."/>
            <person name="Numata K."/>
            <person name="Arakawa K."/>
        </authorList>
    </citation>
    <scope>NUCLEOTIDE SEQUENCE</scope>
</reference>
<dbReference type="PROSITE" id="PS51746">
    <property type="entry name" value="PPM_2"/>
    <property type="match status" value="1"/>
</dbReference>
<dbReference type="Gene3D" id="3.60.40.10">
    <property type="entry name" value="PPM-type phosphatase domain"/>
    <property type="match status" value="1"/>
</dbReference>
<name>A0A8X7CQ90_9ARAC</name>
<comment type="caution">
    <text evidence="3">The sequence shown here is derived from an EMBL/GenBank/DDBJ whole genome shotgun (WGS) entry which is preliminary data.</text>
</comment>
<gene>
    <name evidence="3" type="primary">Ppm1e</name>
    <name evidence="3" type="ORF">TNIN_251711</name>
</gene>
<organism evidence="3 4">
    <name type="scientific">Trichonephila inaurata madagascariensis</name>
    <dbReference type="NCBI Taxonomy" id="2747483"/>
    <lineage>
        <taxon>Eukaryota</taxon>
        <taxon>Metazoa</taxon>
        <taxon>Ecdysozoa</taxon>
        <taxon>Arthropoda</taxon>
        <taxon>Chelicerata</taxon>
        <taxon>Arachnida</taxon>
        <taxon>Araneae</taxon>
        <taxon>Araneomorphae</taxon>
        <taxon>Entelegynae</taxon>
        <taxon>Araneoidea</taxon>
        <taxon>Nephilidae</taxon>
        <taxon>Trichonephila</taxon>
        <taxon>Trichonephila inaurata</taxon>
    </lineage>
</organism>
<dbReference type="EMBL" id="BMAV01022008">
    <property type="protein sequence ID" value="GFY76536.1"/>
    <property type="molecule type" value="Genomic_DNA"/>
</dbReference>
<dbReference type="Pfam" id="PF00481">
    <property type="entry name" value="PP2C"/>
    <property type="match status" value="1"/>
</dbReference>
<dbReference type="GO" id="GO:0004722">
    <property type="term" value="F:protein serine/threonine phosphatase activity"/>
    <property type="evidence" value="ECO:0007669"/>
    <property type="project" value="InterPro"/>
</dbReference>